<dbReference type="PANTHER" id="PTHR35317">
    <property type="entry name" value="OS04G0629600 PROTEIN"/>
    <property type="match status" value="1"/>
</dbReference>
<dbReference type="KEGG" id="pavi:110745930"/>
<organism evidence="2 3">
    <name type="scientific">Prunus avium</name>
    <name type="common">Cherry</name>
    <name type="synonym">Cerasus avium</name>
    <dbReference type="NCBI Taxonomy" id="42229"/>
    <lineage>
        <taxon>Eukaryota</taxon>
        <taxon>Viridiplantae</taxon>
        <taxon>Streptophyta</taxon>
        <taxon>Embryophyta</taxon>
        <taxon>Tracheophyta</taxon>
        <taxon>Spermatophyta</taxon>
        <taxon>Magnoliopsida</taxon>
        <taxon>eudicotyledons</taxon>
        <taxon>Gunneridae</taxon>
        <taxon>Pentapetalae</taxon>
        <taxon>rosids</taxon>
        <taxon>fabids</taxon>
        <taxon>Rosales</taxon>
        <taxon>Rosaceae</taxon>
        <taxon>Amygdaloideae</taxon>
        <taxon>Amygdaleae</taxon>
        <taxon>Prunus</taxon>
    </lineage>
</organism>
<dbReference type="AlphaFoldDB" id="A0A6P5RG25"/>
<evidence type="ECO:0000313" key="2">
    <source>
        <dbReference type="Proteomes" id="UP000515124"/>
    </source>
</evidence>
<dbReference type="RefSeq" id="XP_021801782.1">
    <property type="nucleotide sequence ID" value="XM_021946090.1"/>
</dbReference>
<protein>
    <submittedName>
        <fullName evidence="3">Uncharacterized protein LOC110745930</fullName>
    </submittedName>
</protein>
<dbReference type="Proteomes" id="UP000515124">
    <property type="component" value="Unplaced"/>
</dbReference>
<name>A0A6P5RG25_PRUAV</name>
<accession>A0A6P5RG25</accession>
<dbReference type="PANTHER" id="PTHR35317:SF42">
    <property type="entry name" value="RETROTRANSPOSON GAG DOMAIN-CONTAINING PROTEIN"/>
    <property type="match status" value="1"/>
</dbReference>
<reference evidence="3" key="1">
    <citation type="submission" date="2025-08" db="UniProtKB">
        <authorList>
            <consortium name="RefSeq"/>
        </authorList>
    </citation>
    <scope>IDENTIFICATION</scope>
</reference>
<keyword evidence="2" id="KW-1185">Reference proteome</keyword>
<feature type="region of interest" description="Disordered" evidence="1">
    <location>
        <begin position="219"/>
        <end position="241"/>
    </location>
</feature>
<proteinExistence type="predicted"/>
<dbReference type="Pfam" id="PF14223">
    <property type="entry name" value="Retrotran_gag_2"/>
    <property type="match status" value="1"/>
</dbReference>
<evidence type="ECO:0000256" key="1">
    <source>
        <dbReference type="SAM" id="MobiDB-lite"/>
    </source>
</evidence>
<sequence>MANSSFNMLNLINIEKLNGTNFKTWKQQIDMNLGLLEFTIAFKEPKPAALTDVSSQEEKDAFKKWERANDMSLLIIQNSMEEHIRGGIPGCDLAKDYMEAVVEKFKRSDKVESSSYLTTLTSTKFDGTGSMREHLLKLVNVANKLNNLDLQITDQFLVHMALNSLSSDYEQVKINYNTQKETWTVNELIAICCQEEERLKKGKAEVVNLVHAGKGKKAITVNKSGNPNQKTSAPKTGSYFNSKKHANNSVVPAQNSIATTSSGLKPNKDIFKKCFFCKSAEHVRKDCPGFKAWLIKKGIQKPEGPK</sequence>
<evidence type="ECO:0000313" key="3">
    <source>
        <dbReference type="RefSeq" id="XP_021801782.1"/>
    </source>
</evidence>
<gene>
    <name evidence="3" type="primary">LOC110745930</name>
</gene>
<dbReference type="GeneID" id="110745930"/>
<feature type="compositionally biased region" description="Polar residues" evidence="1">
    <location>
        <begin position="221"/>
        <end position="241"/>
    </location>
</feature>